<keyword evidence="5" id="KW-0560">Oxidoreductase</keyword>
<evidence type="ECO:0000256" key="2">
    <source>
        <dbReference type="ARBA" id="ARBA00010617"/>
    </source>
</evidence>
<dbReference type="GO" id="GO:0016705">
    <property type="term" value="F:oxidoreductase activity, acting on paired donors, with incorporation or reduction of molecular oxygen"/>
    <property type="evidence" value="ECO:0007669"/>
    <property type="project" value="InterPro"/>
</dbReference>
<accession>A0A2H5QER8</accession>
<evidence type="ECO:0000256" key="7">
    <source>
        <dbReference type="ARBA" id="ARBA00023033"/>
    </source>
</evidence>
<dbReference type="PANTHER" id="PTHR47947:SF3">
    <property type="entry name" value="CYTOCHROME P450 81D1-LIKE"/>
    <property type="match status" value="1"/>
</dbReference>
<sequence>MDSLFYYCFLILFSSYFLTKYFLQVNRNLPPSPGVSLPIIGHLYLFKKPLHRTLAKLSNQYGPILFTRFGSRPVVLMFHGIRVDEVKLLSQRLFRGSKSGEYRIFDMKSMFFELTLNVVMRMIAGKRYYGENVSGSEDARRFKAIVTETFQLSGATNVVDLLPFVKWVGLSKTEKRLMILHGKRDKFMQDLIEERRRLRCDSASEQRSRTMIDVLLSLQETEPEYYTDHIIRGMMQVLLGAGSDTSAATMEWALSSLLNNPEILVQAQSEIDTNVGQSRLIEESDLTALPYLHGVIKETLRMYPAAPLLVPHESSEECTIGGFKVPRGTMLLVNSWAIQNDPRIWEEPSKFKPERFREMAGKSDKYMLLPFGTGRRVCPGEGLAMRLVGLALGSLVQCFEWVRTGGELVDMSEGTGLTMPRDQPLLAMCRPRPAMQSNCQMTNWQFCNPHYMSIQIPLTEEGCLYSTCISQEKTINLPPSPGVSLPIIGHLHLLKKPLHRTLAKLSNQYGPILFTRFGSRPVVLVSSPSAAEECFTKNDIIFANRPRLLAGKHLGYNYTTLVWAPYGDHWRNLRRIASLELLSSNRLQMFHGIRVDEVKLLCQRLFRGSKSGEYRIVDMKSMFFELTLNVVMRMIAGKRYYGENVSGSEDARRFKAIVTETLQLSAATNLVDFLPFVKSAGLNKTEKRLLILRAKRDKFMQELIEEHRRLRCDSVSEQRSRTMIDVLISLQETEPEYYTDPIIRGMMQVLLIAGSDTSSATMEWALSSLLNNPEILVQAQSEIDTNVGQSRLIEESDLTELPYLHGIIKETLRMYPAAPLLVPHESSEECTIGGFKVPRGTMLLVNSWAIQNDHRIWEEPSKFKPERFREMAGKSDKYMLLPFGTGRRVCPGEGLAMRLVGLALGSLIQCFEWVRTGGELVDMSEGTGLTMPRAQPLLAMCRPRPAMQSNWQFYNPHLAAIYTSMESLALYLPIFLALYVLTKQCLNKIRRLPPSPFLELPIIGHLYLLKRPIHRTLSNLSKRHGPILLLRFGSRRVLVVSSPPAAEECFTKNDIVFANRPSLMVGKHMGCNFTSLAWAPYGDHWRNLRRVASLEILSSSRLQLSSNIRADEVKSLVRRLFHNQLIESVDLRMEIYDLTMNVMMRMIAGKRYYGKHVANLEEAKRFKEVLAATFKVAAESNIGDFLPWFKSRDLEKRMIRCRKMRDECTQYLIEERRRNRRIPSNCSGDEKTIETLIEVLLALQETDPECYNNQTIGSLMLVLIGGGTDTTTNTMEWALSLLLNHPEILKNAQREIDNQVGHGRLMDESDMARLPYLGSIINETLRMYPPAPMLMPHESSDECMVLGYSIPRGTTLLVNIWAIQNDPKIWEEPRKFKPERFQGHQGARDGFRMMPFGSGRRGCPGEALGLKMVGLALGSLIQCFEWERIGEEMVDMREGTGVTMPKARPLQAKCRPRPTMLESHDTRRSL</sequence>
<dbReference type="GO" id="GO:0016020">
    <property type="term" value="C:membrane"/>
    <property type="evidence" value="ECO:0007669"/>
    <property type="project" value="UniProtKB-SubCell"/>
</dbReference>
<evidence type="ECO:0000256" key="6">
    <source>
        <dbReference type="ARBA" id="ARBA00023004"/>
    </source>
</evidence>
<comment type="cofactor">
    <cofactor evidence="9">
        <name>heme</name>
        <dbReference type="ChEBI" id="CHEBI:30413"/>
    </cofactor>
</comment>
<dbReference type="InterPro" id="IPR017972">
    <property type="entry name" value="Cyt_P450_CS"/>
</dbReference>
<evidence type="ECO:0000256" key="4">
    <source>
        <dbReference type="ARBA" id="ARBA00022723"/>
    </source>
</evidence>
<gene>
    <name evidence="10" type="ORF">CUMW_223210</name>
</gene>
<evidence type="ECO:0000256" key="1">
    <source>
        <dbReference type="ARBA" id="ARBA00004370"/>
    </source>
</evidence>
<keyword evidence="11" id="KW-1185">Reference proteome</keyword>
<evidence type="ECO:0000256" key="5">
    <source>
        <dbReference type="ARBA" id="ARBA00023002"/>
    </source>
</evidence>
<evidence type="ECO:0000313" key="11">
    <source>
        <dbReference type="Proteomes" id="UP000236630"/>
    </source>
</evidence>
<dbReference type="EMBL" id="BDQV01000338">
    <property type="protein sequence ID" value="GAY63137.1"/>
    <property type="molecule type" value="Genomic_DNA"/>
</dbReference>
<dbReference type="GO" id="GO:0020037">
    <property type="term" value="F:heme binding"/>
    <property type="evidence" value="ECO:0007669"/>
    <property type="project" value="InterPro"/>
</dbReference>
<protein>
    <recommendedName>
        <fullName evidence="12">Cytochrome P450</fullName>
    </recommendedName>
</protein>
<dbReference type="InterPro" id="IPR050651">
    <property type="entry name" value="Plant_Cytochrome_P450_Monoox"/>
</dbReference>
<dbReference type="PRINTS" id="PR00385">
    <property type="entry name" value="P450"/>
</dbReference>
<feature type="binding site" description="axial binding residue" evidence="9">
    <location>
        <position position="1403"/>
    </location>
    <ligand>
        <name>heme</name>
        <dbReference type="ChEBI" id="CHEBI:30413"/>
    </ligand>
    <ligandPart>
        <name>Fe</name>
        <dbReference type="ChEBI" id="CHEBI:18248"/>
    </ligandPart>
</feature>
<keyword evidence="4 9" id="KW-0479">Metal-binding</keyword>
<dbReference type="GO" id="GO:0005506">
    <property type="term" value="F:iron ion binding"/>
    <property type="evidence" value="ECO:0007669"/>
    <property type="project" value="InterPro"/>
</dbReference>
<keyword evidence="6 9" id="KW-0408">Iron</keyword>
<comment type="subcellular location">
    <subcellularLocation>
        <location evidence="1">Membrane</location>
    </subcellularLocation>
</comment>
<dbReference type="InterPro" id="IPR002401">
    <property type="entry name" value="Cyt_P450_E_grp-I"/>
</dbReference>
<dbReference type="GO" id="GO:0004497">
    <property type="term" value="F:monooxygenase activity"/>
    <property type="evidence" value="ECO:0007669"/>
    <property type="project" value="UniProtKB-KW"/>
</dbReference>
<keyword evidence="3 9" id="KW-0349">Heme</keyword>
<keyword evidence="7" id="KW-0503">Monooxygenase</keyword>
<dbReference type="InterPro" id="IPR036396">
    <property type="entry name" value="Cyt_P450_sf"/>
</dbReference>
<evidence type="ECO:0000256" key="3">
    <source>
        <dbReference type="ARBA" id="ARBA00022617"/>
    </source>
</evidence>
<keyword evidence="8" id="KW-0472">Membrane</keyword>
<evidence type="ECO:0000313" key="10">
    <source>
        <dbReference type="EMBL" id="GAY63137.1"/>
    </source>
</evidence>
<dbReference type="CDD" id="cd20653">
    <property type="entry name" value="CYP81"/>
    <property type="match status" value="2"/>
</dbReference>
<dbReference type="STRING" id="55188.A0A2H5QER8"/>
<dbReference type="Proteomes" id="UP000236630">
    <property type="component" value="Unassembled WGS sequence"/>
</dbReference>
<comment type="similarity">
    <text evidence="2">Belongs to the cytochrome P450 family.</text>
</comment>
<comment type="caution">
    <text evidence="10">The sequence shown here is derived from an EMBL/GenBank/DDBJ whole genome shotgun (WGS) entry which is preliminary data.</text>
</comment>
<dbReference type="Gene3D" id="1.10.630.10">
    <property type="entry name" value="Cytochrome P450"/>
    <property type="match status" value="3"/>
</dbReference>
<evidence type="ECO:0000256" key="8">
    <source>
        <dbReference type="ARBA" id="ARBA00023136"/>
    </source>
</evidence>
<dbReference type="Pfam" id="PF00067">
    <property type="entry name" value="p450"/>
    <property type="match status" value="3"/>
</dbReference>
<name>A0A2H5QER8_CITUN</name>
<evidence type="ECO:0000256" key="9">
    <source>
        <dbReference type="PIRSR" id="PIRSR602401-1"/>
    </source>
</evidence>
<evidence type="ECO:0008006" key="12">
    <source>
        <dbReference type="Google" id="ProtNLM"/>
    </source>
</evidence>
<proteinExistence type="inferred from homology"/>
<dbReference type="PRINTS" id="PR00463">
    <property type="entry name" value="EP450I"/>
</dbReference>
<dbReference type="SUPFAM" id="SSF48264">
    <property type="entry name" value="Cytochrome P450"/>
    <property type="match status" value="3"/>
</dbReference>
<dbReference type="PROSITE" id="PS00086">
    <property type="entry name" value="CYTOCHROME_P450"/>
    <property type="match status" value="3"/>
</dbReference>
<reference evidence="10 11" key="1">
    <citation type="journal article" date="2017" name="Front. Genet.">
        <title>Draft sequencing of the heterozygous diploid genome of Satsuma (Citrus unshiu Marc.) using a hybrid assembly approach.</title>
        <authorList>
            <person name="Shimizu T."/>
            <person name="Tanizawa Y."/>
            <person name="Mochizuki T."/>
            <person name="Nagasaki H."/>
            <person name="Yoshioka T."/>
            <person name="Toyoda A."/>
            <person name="Fujiyama A."/>
            <person name="Kaminuma E."/>
            <person name="Nakamura Y."/>
        </authorList>
    </citation>
    <scope>NUCLEOTIDE SEQUENCE [LARGE SCALE GENOMIC DNA]</scope>
    <source>
        <strain evidence="11">cv. Miyagawa wase</strain>
    </source>
</reference>
<dbReference type="InterPro" id="IPR001128">
    <property type="entry name" value="Cyt_P450"/>
</dbReference>
<dbReference type="PANTHER" id="PTHR47947">
    <property type="entry name" value="CYTOCHROME P450 82C3-RELATED"/>
    <property type="match status" value="1"/>
</dbReference>
<dbReference type="FunFam" id="1.10.630.10:FF:000023">
    <property type="entry name" value="Cytochrome P450 family protein"/>
    <property type="match status" value="3"/>
</dbReference>
<organism evidence="10 11">
    <name type="scientific">Citrus unshiu</name>
    <name type="common">Satsuma mandarin</name>
    <name type="synonym">Citrus nobilis var. unshiu</name>
    <dbReference type="NCBI Taxonomy" id="55188"/>
    <lineage>
        <taxon>Eukaryota</taxon>
        <taxon>Viridiplantae</taxon>
        <taxon>Streptophyta</taxon>
        <taxon>Embryophyta</taxon>
        <taxon>Tracheophyta</taxon>
        <taxon>Spermatophyta</taxon>
        <taxon>Magnoliopsida</taxon>
        <taxon>eudicotyledons</taxon>
        <taxon>Gunneridae</taxon>
        <taxon>Pentapetalae</taxon>
        <taxon>rosids</taxon>
        <taxon>malvids</taxon>
        <taxon>Sapindales</taxon>
        <taxon>Rutaceae</taxon>
        <taxon>Aurantioideae</taxon>
        <taxon>Citrus</taxon>
    </lineage>
</organism>